<reference evidence="7 8" key="1">
    <citation type="submission" date="2019-06" db="EMBL/GenBank/DDBJ databases">
        <title>A chromosomal-level reference genome of Carpinus fangiana (Coryloideae, Betulaceae).</title>
        <authorList>
            <person name="Yang X."/>
            <person name="Wang Z."/>
            <person name="Zhang L."/>
            <person name="Hao G."/>
            <person name="Liu J."/>
            <person name="Yang Y."/>
        </authorList>
    </citation>
    <scope>NUCLEOTIDE SEQUENCE [LARGE SCALE GENOMIC DNA]</scope>
    <source>
        <strain evidence="7">Cfa_2016G</strain>
        <tissue evidence="7">Leaf</tissue>
    </source>
</reference>
<keyword evidence="8" id="KW-1185">Reference proteome</keyword>
<dbReference type="AlphaFoldDB" id="A0A5N6RJT4"/>
<dbReference type="PROSITE" id="PS51144">
    <property type="entry name" value="ALPHA_CA_2"/>
    <property type="match status" value="1"/>
</dbReference>
<evidence type="ECO:0000313" key="8">
    <source>
        <dbReference type="Proteomes" id="UP000327013"/>
    </source>
</evidence>
<dbReference type="OrthoDB" id="429145at2759"/>
<organism evidence="7 8">
    <name type="scientific">Carpinus fangiana</name>
    <dbReference type="NCBI Taxonomy" id="176857"/>
    <lineage>
        <taxon>Eukaryota</taxon>
        <taxon>Viridiplantae</taxon>
        <taxon>Streptophyta</taxon>
        <taxon>Embryophyta</taxon>
        <taxon>Tracheophyta</taxon>
        <taxon>Spermatophyta</taxon>
        <taxon>Magnoliopsida</taxon>
        <taxon>eudicotyledons</taxon>
        <taxon>Gunneridae</taxon>
        <taxon>Pentapetalae</taxon>
        <taxon>rosids</taxon>
        <taxon>fabids</taxon>
        <taxon>Fagales</taxon>
        <taxon>Betulaceae</taxon>
        <taxon>Carpinus</taxon>
    </lineage>
</organism>
<dbReference type="GO" id="GO:0009570">
    <property type="term" value="C:chloroplast stroma"/>
    <property type="evidence" value="ECO:0007669"/>
    <property type="project" value="UniProtKB-SubCell"/>
</dbReference>
<evidence type="ECO:0000259" key="6">
    <source>
        <dbReference type="PROSITE" id="PS51144"/>
    </source>
</evidence>
<dbReference type="SMART" id="SM01057">
    <property type="entry name" value="Carb_anhydrase"/>
    <property type="match status" value="1"/>
</dbReference>
<evidence type="ECO:0000256" key="3">
    <source>
        <dbReference type="ARBA" id="ARBA00006365"/>
    </source>
</evidence>
<dbReference type="PROSITE" id="PS51257">
    <property type="entry name" value="PROKAR_LIPOPROTEIN"/>
    <property type="match status" value="1"/>
</dbReference>
<evidence type="ECO:0000256" key="5">
    <source>
        <dbReference type="SAM" id="SignalP"/>
    </source>
</evidence>
<evidence type="ECO:0000313" key="7">
    <source>
        <dbReference type="EMBL" id="KAE8099691.1"/>
    </source>
</evidence>
<proteinExistence type="inferred from homology"/>
<dbReference type="InterPro" id="IPR036398">
    <property type="entry name" value="CA_dom_sf"/>
</dbReference>
<dbReference type="Proteomes" id="UP000327013">
    <property type="component" value="Chromosome 7"/>
</dbReference>
<dbReference type="InterPro" id="IPR023561">
    <property type="entry name" value="Carbonic_anhydrase_a-class"/>
</dbReference>
<dbReference type="CDD" id="cd03124">
    <property type="entry name" value="alpha_CA_prokaryotic_like"/>
    <property type="match status" value="1"/>
</dbReference>
<evidence type="ECO:0000256" key="4">
    <source>
        <dbReference type="ARBA" id="ARBA00048348"/>
    </source>
</evidence>
<dbReference type="Gene3D" id="3.10.200.10">
    <property type="entry name" value="Alpha carbonic anhydrase"/>
    <property type="match status" value="2"/>
</dbReference>
<dbReference type="GO" id="GO:0006730">
    <property type="term" value="P:one-carbon metabolic process"/>
    <property type="evidence" value="ECO:0007669"/>
    <property type="project" value="TreeGrafter"/>
</dbReference>
<comment type="catalytic activity">
    <reaction evidence="4">
        <text>hydrogencarbonate + H(+) = CO2 + H2O</text>
        <dbReference type="Rhea" id="RHEA:10748"/>
        <dbReference type="ChEBI" id="CHEBI:15377"/>
        <dbReference type="ChEBI" id="CHEBI:15378"/>
        <dbReference type="ChEBI" id="CHEBI:16526"/>
        <dbReference type="ChEBI" id="CHEBI:17544"/>
        <dbReference type="EC" id="4.2.1.1"/>
    </reaction>
</comment>
<dbReference type="GO" id="GO:0008270">
    <property type="term" value="F:zinc ion binding"/>
    <property type="evidence" value="ECO:0007669"/>
    <property type="project" value="InterPro"/>
</dbReference>
<evidence type="ECO:0000256" key="1">
    <source>
        <dbReference type="ARBA" id="ARBA00002904"/>
    </source>
</evidence>
<gene>
    <name evidence="7" type="ORF">FH972_017648</name>
</gene>
<dbReference type="InterPro" id="IPR041891">
    <property type="entry name" value="Alpha_CA_prokaryot-like"/>
</dbReference>
<dbReference type="GO" id="GO:0004089">
    <property type="term" value="F:carbonate dehydratase activity"/>
    <property type="evidence" value="ECO:0007669"/>
    <property type="project" value="UniProtKB-EC"/>
</dbReference>
<name>A0A5N6RJT4_9ROSI</name>
<comment type="similarity">
    <text evidence="3">Belongs to the alpha-class carbonic anhydrase family.</text>
</comment>
<dbReference type="PANTHER" id="PTHR18952:SF201">
    <property type="entry name" value="CARBONIC ANHYDRASE"/>
    <property type="match status" value="1"/>
</dbReference>
<feature type="signal peptide" evidence="5">
    <location>
        <begin position="1"/>
        <end position="33"/>
    </location>
</feature>
<dbReference type="PANTHER" id="PTHR18952">
    <property type="entry name" value="CARBONIC ANHYDRASE"/>
    <property type="match status" value="1"/>
</dbReference>
<sequence length="231" mass="26384">MKNIIKNPNKPAAFISSFLIFLAFFSCLTSTAAHEGENEREFDYAEEGEKGPLHWGEIHEEWAACKNGSMQSPIDMSSERVKMIPKLGKLKRNYRYELELHMVHETLNPGVKKIAVVGLFYKVGPPDAFISKLMRNVGSMIDKKDEKKIGVINPAEIKMGGKKYYRYIGSLTIPPCTEGVIWTISKKIMTVSREQVKLLREAVHDYAERNARPVQQLNHREIQLYGPNPYI</sequence>
<accession>A0A5N6RJT4</accession>
<dbReference type="EMBL" id="CM017327">
    <property type="protein sequence ID" value="KAE8099691.1"/>
    <property type="molecule type" value="Genomic_DNA"/>
</dbReference>
<dbReference type="Pfam" id="PF00194">
    <property type="entry name" value="Carb_anhydrase"/>
    <property type="match status" value="1"/>
</dbReference>
<dbReference type="SUPFAM" id="SSF51069">
    <property type="entry name" value="Carbonic anhydrase"/>
    <property type="match status" value="1"/>
</dbReference>
<comment type="function">
    <text evidence="1">Reversible hydration of carbon dioxide.</text>
</comment>
<protein>
    <recommendedName>
        <fullName evidence="6">Alpha-carbonic anhydrase domain-containing protein</fullName>
    </recommendedName>
</protein>
<evidence type="ECO:0000256" key="2">
    <source>
        <dbReference type="ARBA" id="ARBA00004470"/>
    </source>
</evidence>
<feature type="domain" description="Alpha-carbonic anhydrase" evidence="6">
    <location>
        <begin position="1"/>
        <end position="226"/>
    </location>
</feature>
<keyword evidence="5" id="KW-0732">Signal</keyword>
<feature type="chain" id="PRO_5024325149" description="Alpha-carbonic anhydrase domain-containing protein" evidence="5">
    <location>
        <begin position="34"/>
        <end position="231"/>
    </location>
</feature>
<dbReference type="InterPro" id="IPR001148">
    <property type="entry name" value="CA_dom"/>
</dbReference>
<comment type="subcellular location">
    <subcellularLocation>
        <location evidence="2">Plastid</location>
        <location evidence="2">Chloroplast stroma</location>
    </subcellularLocation>
</comment>